<dbReference type="PANTHER" id="PTHR34137:SF1">
    <property type="entry name" value="EXODEOXYRIBONUCLEASE 7 SMALL SUBUNIT"/>
    <property type="match status" value="1"/>
</dbReference>
<dbReference type="RefSeq" id="WP_135271308.1">
    <property type="nucleotide sequence ID" value="NZ_SRIB01000009.1"/>
</dbReference>
<dbReference type="HAMAP" id="MF_00337">
    <property type="entry name" value="Exonuc_7_S"/>
    <property type="match status" value="1"/>
</dbReference>
<organism evidence="7 8">
    <name type="scientific">Soehngenia longivitae</name>
    <dbReference type="NCBI Taxonomy" id="2562294"/>
    <lineage>
        <taxon>Bacteria</taxon>
        <taxon>Bacillati</taxon>
        <taxon>Bacillota</taxon>
        <taxon>Tissierellia</taxon>
        <taxon>Tissierellales</taxon>
        <taxon>Tissierellaceae</taxon>
        <taxon>Soehngenia</taxon>
    </lineage>
</organism>
<dbReference type="GO" id="GO:0006308">
    <property type="term" value="P:DNA catabolic process"/>
    <property type="evidence" value="ECO:0007669"/>
    <property type="project" value="UniProtKB-UniRule"/>
</dbReference>
<evidence type="ECO:0000256" key="6">
    <source>
        <dbReference type="HAMAP-Rule" id="MF_00337"/>
    </source>
</evidence>
<name>A0A4Z0D4D8_9FIRM</name>
<comment type="function">
    <text evidence="6">Bidirectionally degrades single-stranded DNA into large acid-insoluble oligonucleotides, which are then degraded further into small acid-soluble oligonucleotides.</text>
</comment>
<proteinExistence type="inferred from homology"/>
<keyword evidence="4 6" id="KW-0378">Hydrolase</keyword>
<evidence type="ECO:0000313" key="8">
    <source>
        <dbReference type="Proteomes" id="UP000298381"/>
    </source>
</evidence>
<reference evidence="7 8" key="1">
    <citation type="submission" date="2019-03" db="EMBL/GenBank/DDBJ databases">
        <title>Draft genome sequence data and analysis of a Fermenting Bacterium, Soehngenia longevitae strain 1933PT, isolated from petroleum reservoir in Azerbaijan.</title>
        <authorList>
            <person name="Grouzdev D.S."/>
            <person name="Bidzhieva S.K."/>
            <person name="Sokolova D.S."/>
            <person name="Tourova T.P."/>
            <person name="Poltaraus A.B."/>
            <person name="Nazina T.N."/>
        </authorList>
    </citation>
    <scope>NUCLEOTIDE SEQUENCE [LARGE SCALE GENOMIC DNA]</scope>
    <source>
        <strain evidence="7 8">1933P</strain>
    </source>
</reference>
<comment type="catalytic activity">
    <reaction evidence="6">
        <text>Exonucleolytic cleavage in either 5'- to 3'- or 3'- to 5'-direction to yield nucleoside 5'-phosphates.</text>
        <dbReference type="EC" id="3.1.11.6"/>
    </reaction>
</comment>
<dbReference type="EC" id="3.1.11.6" evidence="6"/>
<comment type="subunit">
    <text evidence="6">Heterooligomer composed of large and small subunits.</text>
</comment>
<gene>
    <name evidence="6 7" type="primary">xseB</name>
    <name evidence="7" type="ORF">E4100_06910</name>
</gene>
<dbReference type="Pfam" id="PF02609">
    <property type="entry name" value="Exonuc_VII_S"/>
    <property type="match status" value="1"/>
</dbReference>
<evidence type="ECO:0000256" key="2">
    <source>
        <dbReference type="ARBA" id="ARBA00022490"/>
    </source>
</evidence>
<keyword evidence="3 6" id="KW-0540">Nuclease</keyword>
<dbReference type="NCBIfam" id="TIGR01280">
    <property type="entry name" value="xseB"/>
    <property type="match status" value="1"/>
</dbReference>
<dbReference type="Gene3D" id="1.10.287.1040">
    <property type="entry name" value="Exonuclease VII, small subunit"/>
    <property type="match status" value="1"/>
</dbReference>
<dbReference type="PANTHER" id="PTHR34137">
    <property type="entry name" value="EXODEOXYRIBONUCLEASE 7 SMALL SUBUNIT"/>
    <property type="match status" value="1"/>
</dbReference>
<dbReference type="SUPFAM" id="SSF116842">
    <property type="entry name" value="XseB-like"/>
    <property type="match status" value="1"/>
</dbReference>
<comment type="similarity">
    <text evidence="1 6">Belongs to the XseB family.</text>
</comment>
<dbReference type="EMBL" id="SRIB01000009">
    <property type="protein sequence ID" value="TFZ39756.1"/>
    <property type="molecule type" value="Genomic_DNA"/>
</dbReference>
<evidence type="ECO:0000256" key="4">
    <source>
        <dbReference type="ARBA" id="ARBA00022801"/>
    </source>
</evidence>
<dbReference type="GO" id="GO:0008855">
    <property type="term" value="F:exodeoxyribonuclease VII activity"/>
    <property type="evidence" value="ECO:0007669"/>
    <property type="project" value="UniProtKB-UniRule"/>
</dbReference>
<comment type="caution">
    <text evidence="7">The sequence shown here is derived from an EMBL/GenBank/DDBJ whole genome shotgun (WGS) entry which is preliminary data.</text>
</comment>
<evidence type="ECO:0000256" key="1">
    <source>
        <dbReference type="ARBA" id="ARBA00009998"/>
    </source>
</evidence>
<dbReference type="InterPro" id="IPR037004">
    <property type="entry name" value="Exonuc_VII_ssu_sf"/>
</dbReference>
<keyword evidence="8" id="KW-1185">Reference proteome</keyword>
<evidence type="ECO:0000256" key="3">
    <source>
        <dbReference type="ARBA" id="ARBA00022722"/>
    </source>
</evidence>
<keyword evidence="2 6" id="KW-0963">Cytoplasm</keyword>
<dbReference type="GO" id="GO:0005829">
    <property type="term" value="C:cytosol"/>
    <property type="evidence" value="ECO:0007669"/>
    <property type="project" value="TreeGrafter"/>
</dbReference>
<dbReference type="OrthoDB" id="9798666at2"/>
<accession>A0A4Z0D4D8</accession>
<protein>
    <recommendedName>
        <fullName evidence="6">Exodeoxyribonuclease 7 small subunit</fullName>
        <ecNumber evidence="6">3.1.11.6</ecNumber>
    </recommendedName>
    <alternativeName>
        <fullName evidence="6">Exodeoxyribonuclease VII small subunit</fullName>
        <shortName evidence="6">Exonuclease VII small subunit</shortName>
    </alternativeName>
</protein>
<evidence type="ECO:0000313" key="7">
    <source>
        <dbReference type="EMBL" id="TFZ39756.1"/>
    </source>
</evidence>
<dbReference type="GO" id="GO:0009318">
    <property type="term" value="C:exodeoxyribonuclease VII complex"/>
    <property type="evidence" value="ECO:0007669"/>
    <property type="project" value="UniProtKB-UniRule"/>
</dbReference>
<dbReference type="PIRSF" id="PIRSF006488">
    <property type="entry name" value="Exonuc_VII_S"/>
    <property type="match status" value="1"/>
</dbReference>
<sequence length="82" mass="9754">MNNEDMTYEKAYERLNLILDELENGGLNLSDVFMKFKEAMSLYEYCKSTLDKFEGEVKVLLKEDDKISEVDFNDEYRENDYA</sequence>
<keyword evidence="5 6" id="KW-0269">Exonuclease</keyword>
<dbReference type="Proteomes" id="UP000298381">
    <property type="component" value="Unassembled WGS sequence"/>
</dbReference>
<dbReference type="AlphaFoldDB" id="A0A4Z0D4D8"/>
<comment type="subcellular location">
    <subcellularLocation>
        <location evidence="6">Cytoplasm</location>
    </subcellularLocation>
</comment>
<evidence type="ECO:0000256" key="5">
    <source>
        <dbReference type="ARBA" id="ARBA00022839"/>
    </source>
</evidence>
<dbReference type="InterPro" id="IPR003761">
    <property type="entry name" value="Exonuc_VII_S"/>
</dbReference>